<dbReference type="PROSITE" id="PS00716">
    <property type="entry name" value="SIGMA70_2"/>
    <property type="match status" value="1"/>
</dbReference>
<evidence type="ECO:0000256" key="2">
    <source>
        <dbReference type="ARBA" id="ARBA00023015"/>
    </source>
</evidence>
<proteinExistence type="inferred from homology"/>
<name>A0ABU1DC55_9HYPH</name>
<keyword evidence="4 7" id="KW-0731">Sigma factor</keyword>
<dbReference type="NCBIfam" id="TIGR02392">
    <property type="entry name" value="rpoH_proteo"/>
    <property type="match status" value="1"/>
</dbReference>
<comment type="subcellular location">
    <subcellularLocation>
        <location evidence="7">Cytoplasm</location>
    </subcellularLocation>
</comment>
<evidence type="ECO:0000313" key="11">
    <source>
        <dbReference type="EMBL" id="MDR4305650.1"/>
    </source>
</evidence>
<keyword evidence="12" id="KW-1185">Reference proteome</keyword>
<keyword evidence="3 7" id="KW-0346">Stress response</keyword>
<evidence type="ECO:0000256" key="1">
    <source>
        <dbReference type="ARBA" id="ARBA00022490"/>
    </source>
</evidence>
<keyword evidence="6 7" id="KW-0804">Transcription</keyword>
<feature type="domain" description="RNA polymerase sigma-70" evidence="9">
    <location>
        <begin position="76"/>
        <end position="89"/>
    </location>
</feature>
<dbReference type="Pfam" id="PF00140">
    <property type="entry name" value="Sigma70_r1_2"/>
    <property type="match status" value="1"/>
</dbReference>
<dbReference type="Pfam" id="PF04545">
    <property type="entry name" value="Sigma70_r4"/>
    <property type="match status" value="1"/>
</dbReference>
<dbReference type="InterPro" id="IPR012759">
    <property type="entry name" value="RNA_pol_sigma_RpoH_proteobac"/>
</dbReference>
<keyword evidence="5 7" id="KW-0238">DNA-binding</keyword>
<organism evidence="11 12">
    <name type="scientific">Chelatococcus sambhunathii</name>
    <dbReference type="NCBI Taxonomy" id="363953"/>
    <lineage>
        <taxon>Bacteria</taxon>
        <taxon>Pseudomonadati</taxon>
        <taxon>Pseudomonadota</taxon>
        <taxon>Alphaproteobacteria</taxon>
        <taxon>Hyphomicrobiales</taxon>
        <taxon>Chelatococcaceae</taxon>
        <taxon>Chelatococcus</taxon>
    </lineage>
</organism>
<keyword evidence="2 7" id="KW-0805">Transcription regulation</keyword>
<dbReference type="NCBIfam" id="TIGR02937">
    <property type="entry name" value="sigma70-ECF"/>
    <property type="match status" value="1"/>
</dbReference>
<dbReference type="PANTHER" id="PTHR30376:SF3">
    <property type="entry name" value="RNA POLYMERASE SIGMA FACTOR RPOH"/>
    <property type="match status" value="1"/>
</dbReference>
<evidence type="ECO:0000256" key="8">
    <source>
        <dbReference type="NCBIfam" id="TIGR02392"/>
    </source>
</evidence>
<comment type="similarity">
    <text evidence="7">Belongs to the sigma-70 factor family. RpoH subfamily.</text>
</comment>
<evidence type="ECO:0000256" key="4">
    <source>
        <dbReference type="ARBA" id="ARBA00023082"/>
    </source>
</evidence>
<dbReference type="InterPro" id="IPR000943">
    <property type="entry name" value="RNA_pol_sigma70"/>
</dbReference>
<dbReference type="SUPFAM" id="SSF88659">
    <property type="entry name" value="Sigma3 and sigma4 domains of RNA polymerase sigma factors"/>
    <property type="match status" value="1"/>
</dbReference>
<dbReference type="Pfam" id="PF04542">
    <property type="entry name" value="Sigma70_r2"/>
    <property type="match status" value="1"/>
</dbReference>
<sequence>MASAALPVLVSDGGLSRYLDEIRKFPMLEPQQEYMLAKRWREHGDKDAAHKLVTSHLRLVAKIAMGYRGYGLPIGEVVSEGNVGLMQAVKRFEPEKGFRLATYAMWWIRASIQEYILRSWSLVKMGTTANQKKLFFNLRKAKSQISALDEGDLRPDQVKQIATKLGVTETDVIDMNRRLGGDASLNSPLREDEGSSEWQDWLVDESESQETRLADTEELDNRRTALAGALKVLNDRERRIFEARRLADDPLTLEELSGEFNVSRERVRQIEVRAFEKVQAAVRKNVAAIEARA</sequence>
<dbReference type="EMBL" id="JADBEO010000005">
    <property type="protein sequence ID" value="MDR4305650.1"/>
    <property type="molecule type" value="Genomic_DNA"/>
</dbReference>
<dbReference type="PRINTS" id="PR00046">
    <property type="entry name" value="SIGMA70FCT"/>
</dbReference>
<dbReference type="NCBIfam" id="NF005143">
    <property type="entry name" value="PRK06596.1"/>
    <property type="match status" value="1"/>
</dbReference>
<evidence type="ECO:0000256" key="6">
    <source>
        <dbReference type="ARBA" id="ARBA00023163"/>
    </source>
</evidence>
<dbReference type="CDD" id="cd06171">
    <property type="entry name" value="Sigma70_r4"/>
    <property type="match status" value="1"/>
</dbReference>
<evidence type="ECO:0000256" key="3">
    <source>
        <dbReference type="ARBA" id="ARBA00023016"/>
    </source>
</evidence>
<evidence type="ECO:0000259" key="9">
    <source>
        <dbReference type="PROSITE" id="PS00715"/>
    </source>
</evidence>
<dbReference type="PANTHER" id="PTHR30376">
    <property type="entry name" value="SIGMA FACTOR RPOH HEAT SHOCK RELATED"/>
    <property type="match status" value="1"/>
</dbReference>
<reference evidence="11" key="1">
    <citation type="submission" date="2020-10" db="EMBL/GenBank/DDBJ databases">
        <authorList>
            <person name="Abbas A."/>
            <person name="Razzaq R."/>
            <person name="Waqas M."/>
            <person name="Abbas N."/>
            <person name="Nielsen T.K."/>
            <person name="Hansen L.H."/>
            <person name="Hussain S."/>
            <person name="Shahid M."/>
        </authorList>
    </citation>
    <scope>NUCLEOTIDE SEQUENCE</scope>
    <source>
        <strain evidence="11">S14</strain>
    </source>
</reference>
<evidence type="ECO:0000256" key="7">
    <source>
        <dbReference type="HAMAP-Rule" id="MF_00961"/>
    </source>
</evidence>
<feature type="short sequence motif" description="Interaction with polymerase core subunit RpoC" evidence="7">
    <location>
        <begin position="76"/>
        <end position="79"/>
    </location>
</feature>
<dbReference type="InterPro" id="IPR009042">
    <property type="entry name" value="RNA_pol_sigma70_r1_2"/>
</dbReference>
<dbReference type="InterPro" id="IPR013324">
    <property type="entry name" value="RNA_pol_sigma_r3/r4-like"/>
</dbReference>
<comment type="caution">
    <text evidence="11">The sequence shown here is derived from an EMBL/GenBank/DDBJ whole genome shotgun (WGS) entry which is preliminary data.</text>
</comment>
<comment type="function">
    <text evidence="7">Sigma factors are initiation factors that promote the attachment of RNA polymerase to specific initiation sites and are then released. This sigma factor is involved in regulation of expression of heat shock genes.</text>
</comment>
<dbReference type="Gene3D" id="1.20.120.1810">
    <property type="match status" value="1"/>
</dbReference>
<dbReference type="Gene3D" id="1.20.140.160">
    <property type="match status" value="1"/>
</dbReference>
<dbReference type="InterPro" id="IPR014284">
    <property type="entry name" value="RNA_pol_sigma-70_dom"/>
</dbReference>
<gene>
    <name evidence="7 11" type="primary">rpoH</name>
    <name evidence="11" type="ORF">IHQ68_03305</name>
</gene>
<evidence type="ECO:0000259" key="10">
    <source>
        <dbReference type="PROSITE" id="PS00716"/>
    </source>
</evidence>
<feature type="domain" description="RNA polymerase sigma-70" evidence="10">
    <location>
        <begin position="252"/>
        <end position="278"/>
    </location>
</feature>
<dbReference type="SUPFAM" id="SSF88946">
    <property type="entry name" value="Sigma2 domain of RNA polymerase sigma factors"/>
    <property type="match status" value="1"/>
</dbReference>
<comment type="caution">
    <text evidence="7">Lacks conserved residue(s) required for the propagation of feature annotation.</text>
</comment>
<keyword evidence="1 7" id="KW-0963">Cytoplasm</keyword>
<dbReference type="PROSITE" id="PS00715">
    <property type="entry name" value="SIGMA70_1"/>
    <property type="match status" value="1"/>
</dbReference>
<dbReference type="PIRSF" id="PIRSF000770">
    <property type="entry name" value="RNA_pol_sigma-SigE/K"/>
    <property type="match status" value="1"/>
</dbReference>
<evidence type="ECO:0000256" key="5">
    <source>
        <dbReference type="ARBA" id="ARBA00023125"/>
    </source>
</evidence>
<dbReference type="InterPro" id="IPR013325">
    <property type="entry name" value="RNA_pol_sigma_r2"/>
</dbReference>
<dbReference type="RefSeq" id="WP_309388822.1">
    <property type="nucleotide sequence ID" value="NZ_JADBEO010000005.1"/>
</dbReference>
<feature type="DNA-binding region" description="H-T-H motif" evidence="7">
    <location>
        <begin position="253"/>
        <end position="272"/>
    </location>
</feature>
<protein>
    <recommendedName>
        <fullName evidence="7 8">RNA polymerase sigma factor RpoH</fullName>
    </recommendedName>
    <alternativeName>
        <fullName evidence="7">RNA polymerase sigma-32 factor</fullName>
    </alternativeName>
</protein>
<dbReference type="InterPro" id="IPR050813">
    <property type="entry name" value="Sigma-70_Factor"/>
</dbReference>
<dbReference type="InterPro" id="IPR007627">
    <property type="entry name" value="RNA_pol_sigma70_r2"/>
</dbReference>
<dbReference type="InterPro" id="IPR007630">
    <property type="entry name" value="RNA_pol_sigma70_r4"/>
</dbReference>
<dbReference type="HAMAP" id="MF_00961">
    <property type="entry name" value="Sigma70_RpoH"/>
    <property type="match status" value="1"/>
</dbReference>
<accession>A0ABU1DC55</accession>
<comment type="subunit">
    <text evidence="7">Interacts with the RNA polymerase core enzyme.</text>
</comment>
<evidence type="ECO:0000313" key="12">
    <source>
        <dbReference type="Proteomes" id="UP001181622"/>
    </source>
</evidence>
<feature type="region of interest" description="Sigma-70 factor domain-2" evidence="7">
    <location>
        <begin position="52"/>
        <end position="121"/>
    </location>
</feature>
<dbReference type="Proteomes" id="UP001181622">
    <property type="component" value="Unassembled WGS sequence"/>
</dbReference>